<protein>
    <submittedName>
        <fullName evidence="1">Uncharacterized protein</fullName>
    </submittedName>
</protein>
<accession>A0A4R3YVY4</accession>
<gene>
    <name evidence="1" type="ORF">EC912_102326</name>
</gene>
<dbReference type="OrthoDB" id="6059229at2"/>
<dbReference type="AlphaFoldDB" id="A0A4R3YVY4"/>
<keyword evidence="2" id="KW-1185">Reference proteome</keyword>
<name>A0A4R3YVY4_9GAMM</name>
<organism evidence="1 2">
    <name type="scientific">Luteibacter rhizovicinus</name>
    <dbReference type="NCBI Taxonomy" id="242606"/>
    <lineage>
        <taxon>Bacteria</taxon>
        <taxon>Pseudomonadati</taxon>
        <taxon>Pseudomonadota</taxon>
        <taxon>Gammaproteobacteria</taxon>
        <taxon>Lysobacterales</taxon>
        <taxon>Rhodanobacteraceae</taxon>
        <taxon>Luteibacter</taxon>
    </lineage>
</organism>
<sequence length="218" mass="24038">MTYAEDLKALVISALLPTLTVDEVIGTEVRFGEGQFRADLVIASPVRLSALEIKGPRDNLDKLAGQAEGYDAMFLDFSVVADAAWLDALRIKLPRSAGLMTLSGQSLLRIRQPRIRTRLGPETALRWLRTEDLKLLLRVPGQSLPGHYEGLVELARRTVPAPTLSAFALMSVRDRLQPRFDAFRQELGKTVTLDDVRMLTLGDRITGPDGKSAAQDES</sequence>
<evidence type="ECO:0000313" key="2">
    <source>
        <dbReference type="Proteomes" id="UP000295645"/>
    </source>
</evidence>
<dbReference type="EMBL" id="SMCS01000002">
    <property type="protein sequence ID" value="TCV95978.1"/>
    <property type="molecule type" value="Genomic_DNA"/>
</dbReference>
<evidence type="ECO:0000313" key="1">
    <source>
        <dbReference type="EMBL" id="TCV95978.1"/>
    </source>
</evidence>
<comment type="caution">
    <text evidence="1">The sequence shown here is derived from an EMBL/GenBank/DDBJ whole genome shotgun (WGS) entry which is preliminary data.</text>
</comment>
<proteinExistence type="predicted"/>
<reference evidence="1 2" key="1">
    <citation type="submission" date="2019-03" db="EMBL/GenBank/DDBJ databases">
        <title>Above-ground endophytic microbial communities from plants in different locations in the United States.</title>
        <authorList>
            <person name="Frank C."/>
        </authorList>
    </citation>
    <scope>NUCLEOTIDE SEQUENCE [LARGE SCALE GENOMIC DNA]</scope>
    <source>
        <strain evidence="1 2">LP_13_YM</strain>
    </source>
</reference>
<dbReference type="Proteomes" id="UP000295645">
    <property type="component" value="Unassembled WGS sequence"/>
</dbReference>
<dbReference type="RefSeq" id="WP_132142204.1">
    <property type="nucleotide sequence ID" value="NZ_SMCS01000002.1"/>
</dbReference>